<dbReference type="AlphaFoldDB" id="A0A8T3C2K2"/>
<accession>A0A8T3C2K2</accession>
<dbReference type="EMBL" id="JAGYWB010000004">
    <property type="protein sequence ID" value="KAI0524540.1"/>
    <property type="molecule type" value="Genomic_DNA"/>
</dbReference>
<gene>
    <name evidence="2" type="ORF">KFK09_003914</name>
</gene>
<dbReference type="InterPro" id="IPR026960">
    <property type="entry name" value="RVT-Znf"/>
</dbReference>
<proteinExistence type="predicted"/>
<name>A0A8T3C2K2_DENNO</name>
<dbReference type="Proteomes" id="UP000829196">
    <property type="component" value="Unassembled WGS sequence"/>
</dbReference>
<evidence type="ECO:0000259" key="1">
    <source>
        <dbReference type="Pfam" id="PF13966"/>
    </source>
</evidence>
<organism evidence="2 3">
    <name type="scientific">Dendrobium nobile</name>
    <name type="common">Orchid</name>
    <dbReference type="NCBI Taxonomy" id="94219"/>
    <lineage>
        <taxon>Eukaryota</taxon>
        <taxon>Viridiplantae</taxon>
        <taxon>Streptophyta</taxon>
        <taxon>Embryophyta</taxon>
        <taxon>Tracheophyta</taxon>
        <taxon>Spermatophyta</taxon>
        <taxon>Magnoliopsida</taxon>
        <taxon>Liliopsida</taxon>
        <taxon>Asparagales</taxon>
        <taxon>Orchidaceae</taxon>
        <taxon>Epidendroideae</taxon>
        <taxon>Malaxideae</taxon>
        <taxon>Dendrobiinae</taxon>
        <taxon>Dendrobium</taxon>
    </lineage>
</organism>
<evidence type="ECO:0000313" key="2">
    <source>
        <dbReference type="EMBL" id="KAI0524540.1"/>
    </source>
</evidence>
<evidence type="ECO:0000313" key="3">
    <source>
        <dbReference type="Proteomes" id="UP000829196"/>
    </source>
</evidence>
<sequence>MDKSLLRWPTFLAIFEDDKTSLDFFIHDARWDYVKLILYFGEDLVNMISSIHICHNYNEDFMELKMKISGRSISAMIIEDGFKEEMIVDPVSWIHNLKLNAEVELFLWRVCKKTIPTIDFLMNRRLTNNNMCQRGCGGVEDINHVTTTCSKLLKVIDLLISWGFRLPKFNSFQECLHGLKMMARTNSLYVKIYFTLLWFSWSSKNNVKHGKVEDSEMMIAARVLGFVSMTNQNVILSDHRDVN</sequence>
<protein>
    <recommendedName>
        <fullName evidence="1">Reverse transcriptase zinc-binding domain-containing protein</fullName>
    </recommendedName>
</protein>
<dbReference type="Pfam" id="PF13966">
    <property type="entry name" value="zf-RVT"/>
    <property type="match status" value="1"/>
</dbReference>
<keyword evidence="3" id="KW-1185">Reference proteome</keyword>
<feature type="domain" description="Reverse transcriptase zinc-binding" evidence="1">
    <location>
        <begin position="88"/>
        <end position="152"/>
    </location>
</feature>
<comment type="caution">
    <text evidence="2">The sequence shown here is derived from an EMBL/GenBank/DDBJ whole genome shotgun (WGS) entry which is preliminary data.</text>
</comment>
<reference evidence="2" key="1">
    <citation type="journal article" date="2022" name="Front. Genet.">
        <title>Chromosome-Scale Assembly of the Dendrobium nobile Genome Provides Insights Into the Molecular Mechanism of the Biosynthesis of the Medicinal Active Ingredient of Dendrobium.</title>
        <authorList>
            <person name="Xu Q."/>
            <person name="Niu S.-C."/>
            <person name="Li K.-L."/>
            <person name="Zheng P.-J."/>
            <person name="Zhang X.-J."/>
            <person name="Jia Y."/>
            <person name="Liu Y."/>
            <person name="Niu Y.-X."/>
            <person name="Yu L.-H."/>
            <person name="Chen D.-F."/>
            <person name="Zhang G.-Q."/>
        </authorList>
    </citation>
    <scope>NUCLEOTIDE SEQUENCE</scope>
    <source>
        <tissue evidence="2">Leaf</tissue>
    </source>
</reference>